<dbReference type="EMBL" id="JAHUTJ010050991">
    <property type="protein sequence ID" value="MED6284490.1"/>
    <property type="molecule type" value="Genomic_DNA"/>
</dbReference>
<protein>
    <submittedName>
        <fullName evidence="1">Uncharacterized protein</fullName>
    </submittedName>
</protein>
<gene>
    <name evidence="1" type="ORF">CHARACLAT_019710</name>
</gene>
<reference evidence="1 2" key="1">
    <citation type="submission" date="2021-06" db="EMBL/GenBank/DDBJ databases">
        <authorList>
            <person name="Palmer J.M."/>
        </authorList>
    </citation>
    <scope>NUCLEOTIDE SEQUENCE [LARGE SCALE GENOMIC DNA]</scope>
    <source>
        <strain evidence="1 2">CL_MEX2019</strain>
        <tissue evidence="1">Muscle</tissue>
    </source>
</reference>
<accession>A0ABU7EEC6</accession>
<dbReference type="Proteomes" id="UP001352852">
    <property type="component" value="Unassembled WGS sequence"/>
</dbReference>
<evidence type="ECO:0000313" key="1">
    <source>
        <dbReference type="EMBL" id="MED6284490.1"/>
    </source>
</evidence>
<organism evidence="1 2">
    <name type="scientific">Characodon lateralis</name>
    <dbReference type="NCBI Taxonomy" id="208331"/>
    <lineage>
        <taxon>Eukaryota</taxon>
        <taxon>Metazoa</taxon>
        <taxon>Chordata</taxon>
        <taxon>Craniata</taxon>
        <taxon>Vertebrata</taxon>
        <taxon>Euteleostomi</taxon>
        <taxon>Actinopterygii</taxon>
        <taxon>Neopterygii</taxon>
        <taxon>Teleostei</taxon>
        <taxon>Neoteleostei</taxon>
        <taxon>Acanthomorphata</taxon>
        <taxon>Ovalentaria</taxon>
        <taxon>Atherinomorphae</taxon>
        <taxon>Cyprinodontiformes</taxon>
        <taxon>Goodeidae</taxon>
        <taxon>Characodon</taxon>
    </lineage>
</organism>
<evidence type="ECO:0000313" key="2">
    <source>
        <dbReference type="Proteomes" id="UP001352852"/>
    </source>
</evidence>
<comment type="caution">
    <text evidence="1">The sequence shown here is derived from an EMBL/GenBank/DDBJ whole genome shotgun (WGS) entry which is preliminary data.</text>
</comment>
<keyword evidence="2" id="KW-1185">Reference proteome</keyword>
<proteinExistence type="predicted"/>
<sequence>MLLKQLPWRPCKGCCCVQTRASTGVLCNNNKQLIITNTIVAMQIVTLSYPRGMVTQTTLDQGRTKPAKRRKLLGPLEAVRNPNVFSFKEKCLSKVFIPLALF</sequence>
<name>A0ABU7EEC6_9TELE</name>